<dbReference type="RefSeq" id="WP_152806386.1">
    <property type="nucleotide sequence ID" value="NZ_WHNX01000037.1"/>
</dbReference>
<evidence type="ECO:0000313" key="1">
    <source>
        <dbReference type="EMBL" id="MPW27043.1"/>
    </source>
</evidence>
<gene>
    <name evidence="1" type="ORF">GC105_14760</name>
</gene>
<dbReference type="InterPro" id="IPR036249">
    <property type="entry name" value="Thioredoxin-like_sf"/>
</dbReference>
<dbReference type="Pfam" id="PF01257">
    <property type="entry name" value="2Fe-2S_thioredx"/>
    <property type="match status" value="1"/>
</dbReference>
<comment type="caution">
    <text evidence="1">The sequence shown here is derived from an EMBL/GenBank/DDBJ whole genome shotgun (WGS) entry which is preliminary data.</text>
</comment>
<dbReference type="Gene3D" id="3.40.30.10">
    <property type="entry name" value="Glutaredoxin"/>
    <property type="match status" value="1"/>
</dbReference>
<dbReference type="CDD" id="cd02980">
    <property type="entry name" value="TRX_Fd_family"/>
    <property type="match status" value="1"/>
</dbReference>
<dbReference type="EMBL" id="WHNX01000037">
    <property type="protein sequence ID" value="MPW27043.1"/>
    <property type="molecule type" value="Genomic_DNA"/>
</dbReference>
<proteinExistence type="predicted"/>
<dbReference type="SUPFAM" id="SSF52833">
    <property type="entry name" value="Thioredoxin-like"/>
    <property type="match status" value="1"/>
</dbReference>
<organism evidence="1 2">
    <name type="scientific">Alkalibaculum sporogenes</name>
    <dbReference type="NCBI Taxonomy" id="2655001"/>
    <lineage>
        <taxon>Bacteria</taxon>
        <taxon>Bacillati</taxon>
        <taxon>Bacillota</taxon>
        <taxon>Clostridia</taxon>
        <taxon>Eubacteriales</taxon>
        <taxon>Eubacteriaceae</taxon>
        <taxon>Alkalibaculum</taxon>
    </lineage>
</organism>
<evidence type="ECO:0000313" key="2">
    <source>
        <dbReference type="Proteomes" id="UP000440004"/>
    </source>
</evidence>
<keyword evidence="2" id="KW-1185">Reference proteome</keyword>
<dbReference type="AlphaFoldDB" id="A0A6A7KDE7"/>
<dbReference type="Proteomes" id="UP000440004">
    <property type="component" value="Unassembled WGS sequence"/>
</dbReference>
<sequence length="101" mass="11186">MEKPKYHVFVCGSARLVGENKGFCLQKGAIDIIQNFNEEIQDRGLDSEVMVSSTGCVGLCSMGPVVMIYPQQIWYGKVTSDDVEEIVDALENGETIERLVI</sequence>
<reference evidence="1 2" key="1">
    <citation type="submission" date="2019-10" db="EMBL/GenBank/DDBJ databases">
        <title>Alkalibaculum tamaniensis sp.nov., a new alkaliphilic acetogen, isolated on methoxylated aromatics from a mud volcano.</title>
        <authorList>
            <person name="Khomyakova M.A."/>
            <person name="Merkel A.Y."/>
            <person name="Bonch-Osmolovskaya E.A."/>
            <person name="Slobodkin A.I."/>
        </authorList>
    </citation>
    <scope>NUCLEOTIDE SEQUENCE [LARGE SCALE GENOMIC DNA]</scope>
    <source>
        <strain evidence="1 2">M08DMB</strain>
    </source>
</reference>
<accession>A0A6A7KDE7</accession>
<protein>
    <submittedName>
        <fullName evidence="1">(2Fe-2S) ferredoxin domain-containing protein</fullName>
    </submittedName>
</protein>
<name>A0A6A7KDE7_9FIRM</name>